<dbReference type="PIRSF" id="PIRSF000654">
    <property type="entry name" value="Integrin-linked_kinase"/>
    <property type="match status" value="1"/>
</dbReference>
<keyword evidence="1" id="KW-0547">Nucleotide-binding</keyword>
<feature type="non-terminal residue" evidence="4">
    <location>
        <position position="1"/>
    </location>
</feature>
<dbReference type="EMBL" id="KN823007">
    <property type="protein sequence ID" value="KIO27574.1"/>
    <property type="molecule type" value="Genomic_DNA"/>
</dbReference>
<evidence type="ECO:0000256" key="1">
    <source>
        <dbReference type="ARBA" id="ARBA00022741"/>
    </source>
</evidence>
<evidence type="ECO:0000313" key="5">
    <source>
        <dbReference type="Proteomes" id="UP000054248"/>
    </source>
</evidence>
<keyword evidence="2" id="KW-0067">ATP-binding</keyword>
<proteinExistence type="predicted"/>
<dbReference type="SUPFAM" id="SSF56112">
    <property type="entry name" value="Protein kinase-like (PK-like)"/>
    <property type="match status" value="1"/>
</dbReference>
<dbReference type="STRING" id="1051891.A0A0C3QLN1"/>
<evidence type="ECO:0000256" key="2">
    <source>
        <dbReference type="ARBA" id="ARBA00022840"/>
    </source>
</evidence>
<keyword evidence="5" id="KW-1185">Reference proteome</keyword>
<dbReference type="GO" id="GO:0004672">
    <property type="term" value="F:protein kinase activity"/>
    <property type="evidence" value="ECO:0007669"/>
    <property type="project" value="InterPro"/>
</dbReference>
<dbReference type="GO" id="GO:0097527">
    <property type="term" value="P:necroptotic signaling pathway"/>
    <property type="evidence" value="ECO:0007669"/>
    <property type="project" value="TreeGrafter"/>
</dbReference>
<dbReference type="InterPro" id="IPR051681">
    <property type="entry name" value="Ser/Thr_Kinases-Pseudokinases"/>
</dbReference>
<evidence type="ECO:0000259" key="3">
    <source>
        <dbReference type="PROSITE" id="PS50011"/>
    </source>
</evidence>
<feature type="domain" description="Protein kinase" evidence="3">
    <location>
        <begin position="1"/>
        <end position="221"/>
    </location>
</feature>
<dbReference type="OrthoDB" id="346907at2759"/>
<organism evidence="4 5">
    <name type="scientific">Tulasnella calospora MUT 4182</name>
    <dbReference type="NCBI Taxonomy" id="1051891"/>
    <lineage>
        <taxon>Eukaryota</taxon>
        <taxon>Fungi</taxon>
        <taxon>Dikarya</taxon>
        <taxon>Basidiomycota</taxon>
        <taxon>Agaricomycotina</taxon>
        <taxon>Agaricomycetes</taxon>
        <taxon>Cantharellales</taxon>
        <taxon>Tulasnellaceae</taxon>
        <taxon>Tulasnella</taxon>
    </lineage>
</organism>
<dbReference type="Proteomes" id="UP000054248">
    <property type="component" value="Unassembled WGS sequence"/>
</dbReference>
<accession>A0A0C3QLN1</accession>
<name>A0A0C3QLN1_9AGAM</name>
<dbReference type="PROSITE" id="PS50011">
    <property type="entry name" value="PROTEIN_KINASE_DOM"/>
    <property type="match status" value="1"/>
</dbReference>
<dbReference type="InterPro" id="IPR011009">
    <property type="entry name" value="Kinase-like_dom_sf"/>
</dbReference>
<dbReference type="InterPro" id="IPR000719">
    <property type="entry name" value="Prot_kinase_dom"/>
</dbReference>
<reference evidence="4 5" key="1">
    <citation type="submission" date="2014-04" db="EMBL/GenBank/DDBJ databases">
        <authorList>
            <consortium name="DOE Joint Genome Institute"/>
            <person name="Kuo A."/>
            <person name="Girlanda M."/>
            <person name="Perotto S."/>
            <person name="Kohler A."/>
            <person name="Nagy L.G."/>
            <person name="Floudas D."/>
            <person name="Copeland A."/>
            <person name="Barry K.W."/>
            <person name="Cichocki N."/>
            <person name="Veneault-Fourrey C."/>
            <person name="LaButti K."/>
            <person name="Lindquist E.A."/>
            <person name="Lipzen A."/>
            <person name="Lundell T."/>
            <person name="Morin E."/>
            <person name="Murat C."/>
            <person name="Sun H."/>
            <person name="Tunlid A."/>
            <person name="Henrissat B."/>
            <person name="Grigoriev I.V."/>
            <person name="Hibbett D.S."/>
            <person name="Martin F."/>
            <person name="Nordberg H.P."/>
            <person name="Cantor M.N."/>
            <person name="Hua S.X."/>
        </authorList>
    </citation>
    <scope>NUCLEOTIDE SEQUENCE [LARGE SCALE GENOMIC DNA]</scope>
    <source>
        <strain evidence="4 5">MUT 4182</strain>
    </source>
</reference>
<dbReference type="PANTHER" id="PTHR44329:SF298">
    <property type="entry name" value="MIXED LINEAGE KINASE DOMAIN-LIKE PROTEIN"/>
    <property type="match status" value="1"/>
</dbReference>
<evidence type="ECO:0000313" key="4">
    <source>
        <dbReference type="EMBL" id="KIO27574.1"/>
    </source>
</evidence>
<dbReference type="InterPro" id="IPR001245">
    <property type="entry name" value="Ser-Thr/Tyr_kinase_cat_dom"/>
</dbReference>
<dbReference type="Pfam" id="PF07714">
    <property type="entry name" value="PK_Tyr_Ser-Thr"/>
    <property type="match status" value="1"/>
</dbReference>
<protein>
    <recommendedName>
        <fullName evidence="3">Protein kinase domain-containing protein</fullName>
    </recommendedName>
</protein>
<gene>
    <name evidence="4" type="ORF">M407DRAFT_232673</name>
</gene>
<dbReference type="Gene3D" id="1.10.510.10">
    <property type="entry name" value="Transferase(Phosphotransferase) domain 1"/>
    <property type="match status" value="1"/>
</dbReference>
<dbReference type="HOGENOM" id="CLU_000288_7_18_1"/>
<sequence length="251" mass="27957">WGQLSHPNLLQFIGYKIVDGTHWMVSQWCQHSDHSDVTRYISNNPEITNSGKLKLLCDAARGLTYLHSLVPPVVHGYIKPNNVLVKDNLEATLCDLGDFEIFRGARKSFIADTSNQGGNRGDVAYRSKESLMDEDALTTSAADVFAFGGLILAVMSGKNALWRKPSDAYRIAMICSDETPRPADHPLLPKIDPLWNLLNECWSAEPEDRPSMKHVLQQVRFRSVLCANGVLTFPTHHLNPAREREGSPPGP</sequence>
<dbReference type="PANTHER" id="PTHR44329">
    <property type="entry name" value="SERINE/THREONINE-PROTEIN KINASE TNNI3K-RELATED"/>
    <property type="match status" value="1"/>
</dbReference>
<reference evidence="5" key="2">
    <citation type="submission" date="2015-01" db="EMBL/GenBank/DDBJ databases">
        <title>Evolutionary Origins and Diversification of the Mycorrhizal Mutualists.</title>
        <authorList>
            <consortium name="DOE Joint Genome Institute"/>
            <consortium name="Mycorrhizal Genomics Consortium"/>
            <person name="Kohler A."/>
            <person name="Kuo A."/>
            <person name="Nagy L.G."/>
            <person name="Floudas D."/>
            <person name="Copeland A."/>
            <person name="Barry K.W."/>
            <person name="Cichocki N."/>
            <person name="Veneault-Fourrey C."/>
            <person name="LaButti K."/>
            <person name="Lindquist E.A."/>
            <person name="Lipzen A."/>
            <person name="Lundell T."/>
            <person name="Morin E."/>
            <person name="Murat C."/>
            <person name="Riley R."/>
            <person name="Ohm R."/>
            <person name="Sun H."/>
            <person name="Tunlid A."/>
            <person name="Henrissat B."/>
            <person name="Grigoriev I.V."/>
            <person name="Hibbett D.S."/>
            <person name="Martin F."/>
        </authorList>
    </citation>
    <scope>NUCLEOTIDE SEQUENCE [LARGE SCALE GENOMIC DNA]</scope>
    <source>
        <strain evidence="5">MUT 4182</strain>
    </source>
</reference>
<dbReference type="GO" id="GO:0005524">
    <property type="term" value="F:ATP binding"/>
    <property type="evidence" value="ECO:0007669"/>
    <property type="project" value="UniProtKB-KW"/>
</dbReference>
<dbReference type="AlphaFoldDB" id="A0A0C3QLN1"/>